<comment type="caution">
    <text evidence="1">The sequence shown here is derived from an EMBL/GenBank/DDBJ whole genome shotgun (WGS) entry which is preliminary data.</text>
</comment>
<evidence type="ECO:0000313" key="1">
    <source>
        <dbReference type="EMBL" id="OQR89023.1"/>
    </source>
</evidence>
<sequence>MKHQYDDIMRFVAKQRPRALTAEERLDILYLNAFFRKQWMVGANQHIASTLGRGIRVVEEVWVQYTANKVVAAAVPANRTNHAKRVPDTKIVVELVQTLLRESAWHINVDTNNDRDTAACLRAVQTYLR</sequence>
<dbReference type="AlphaFoldDB" id="A0A1V9YTX9"/>
<organism evidence="1 2">
    <name type="scientific">Achlya hypogyna</name>
    <name type="common">Oomycete</name>
    <name type="synonym">Protoachlya hypogyna</name>
    <dbReference type="NCBI Taxonomy" id="1202772"/>
    <lineage>
        <taxon>Eukaryota</taxon>
        <taxon>Sar</taxon>
        <taxon>Stramenopiles</taxon>
        <taxon>Oomycota</taxon>
        <taxon>Saprolegniomycetes</taxon>
        <taxon>Saprolegniales</taxon>
        <taxon>Achlyaceae</taxon>
        <taxon>Achlya</taxon>
    </lineage>
</organism>
<keyword evidence="2" id="KW-1185">Reference proteome</keyword>
<dbReference type="Proteomes" id="UP000243579">
    <property type="component" value="Unassembled WGS sequence"/>
</dbReference>
<proteinExistence type="predicted"/>
<reference evidence="1 2" key="1">
    <citation type="journal article" date="2014" name="Genome Biol. Evol.">
        <title>The secreted proteins of Achlya hypogyna and Thraustotheca clavata identify the ancestral oomycete secretome and reveal gene acquisitions by horizontal gene transfer.</title>
        <authorList>
            <person name="Misner I."/>
            <person name="Blouin N."/>
            <person name="Leonard G."/>
            <person name="Richards T.A."/>
            <person name="Lane C.E."/>
        </authorList>
    </citation>
    <scope>NUCLEOTIDE SEQUENCE [LARGE SCALE GENOMIC DNA]</scope>
    <source>
        <strain evidence="1 2">ATCC 48635</strain>
    </source>
</reference>
<accession>A0A1V9YTX9</accession>
<name>A0A1V9YTX9_ACHHY</name>
<dbReference type="EMBL" id="JNBR01000974">
    <property type="protein sequence ID" value="OQR89023.1"/>
    <property type="molecule type" value="Genomic_DNA"/>
</dbReference>
<dbReference type="OrthoDB" id="78462at2759"/>
<protein>
    <submittedName>
        <fullName evidence="1">Uncharacterized protein</fullName>
    </submittedName>
</protein>
<gene>
    <name evidence="1" type="ORF">ACHHYP_20277</name>
</gene>
<evidence type="ECO:0000313" key="2">
    <source>
        <dbReference type="Proteomes" id="UP000243579"/>
    </source>
</evidence>